<comment type="caution">
    <text evidence="1">The sequence shown here is derived from an EMBL/GenBank/DDBJ whole genome shotgun (WGS) entry which is preliminary data.</text>
</comment>
<proteinExistence type="predicted"/>
<dbReference type="AlphaFoldDB" id="A0AAD5QSE1"/>
<accession>A0AAD5QSE1</accession>
<gene>
    <name evidence="1" type="ORF">KIN20_018747</name>
</gene>
<dbReference type="EMBL" id="JAHQIW010003733">
    <property type="protein sequence ID" value="KAJ1359919.1"/>
    <property type="molecule type" value="Genomic_DNA"/>
</dbReference>
<sequence>MGSTTLIKRRRSKAVTFVAMWMCLASDSYSGHINHRKITVPRALQLQMDN</sequence>
<protein>
    <submittedName>
        <fullName evidence="1">Uncharacterized protein</fullName>
    </submittedName>
</protein>
<reference evidence="1" key="1">
    <citation type="submission" date="2021-06" db="EMBL/GenBank/DDBJ databases">
        <title>Parelaphostrongylus tenuis whole genome reference sequence.</title>
        <authorList>
            <person name="Garwood T.J."/>
            <person name="Larsen P.A."/>
            <person name="Fountain-Jones N.M."/>
            <person name="Garbe J.R."/>
            <person name="Macchietto M.G."/>
            <person name="Kania S.A."/>
            <person name="Gerhold R.W."/>
            <person name="Richards J.E."/>
            <person name="Wolf T.M."/>
        </authorList>
    </citation>
    <scope>NUCLEOTIDE SEQUENCE</scope>
    <source>
        <strain evidence="1">MNPRO001-30</strain>
        <tissue evidence="1">Meninges</tissue>
    </source>
</reference>
<organism evidence="1 2">
    <name type="scientific">Parelaphostrongylus tenuis</name>
    <name type="common">Meningeal worm</name>
    <dbReference type="NCBI Taxonomy" id="148309"/>
    <lineage>
        <taxon>Eukaryota</taxon>
        <taxon>Metazoa</taxon>
        <taxon>Ecdysozoa</taxon>
        <taxon>Nematoda</taxon>
        <taxon>Chromadorea</taxon>
        <taxon>Rhabditida</taxon>
        <taxon>Rhabditina</taxon>
        <taxon>Rhabditomorpha</taxon>
        <taxon>Strongyloidea</taxon>
        <taxon>Metastrongylidae</taxon>
        <taxon>Parelaphostrongylus</taxon>
    </lineage>
</organism>
<evidence type="ECO:0000313" key="2">
    <source>
        <dbReference type="Proteomes" id="UP001196413"/>
    </source>
</evidence>
<dbReference type="Proteomes" id="UP001196413">
    <property type="component" value="Unassembled WGS sequence"/>
</dbReference>
<keyword evidence="2" id="KW-1185">Reference proteome</keyword>
<name>A0AAD5QSE1_PARTN</name>
<evidence type="ECO:0000313" key="1">
    <source>
        <dbReference type="EMBL" id="KAJ1359919.1"/>
    </source>
</evidence>